<name>A0AAD2A253_9LAMI</name>
<accession>A0AAD2A253</accession>
<organism evidence="1 2">
    <name type="scientific">Fraxinus pennsylvanica</name>
    <dbReference type="NCBI Taxonomy" id="56036"/>
    <lineage>
        <taxon>Eukaryota</taxon>
        <taxon>Viridiplantae</taxon>
        <taxon>Streptophyta</taxon>
        <taxon>Embryophyta</taxon>
        <taxon>Tracheophyta</taxon>
        <taxon>Spermatophyta</taxon>
        <taxon>Magnoliopsida</taxon>
        <taxon>eudicotyledons</taxon>
        <taxon>Gunneridae</taxon>
        <taxon>Pentapetalae</taxon>
        <taxon>asterids</taxon>
        <taxon>lamiids</taxon>
        <taxon>Lamiales</taxon>
        <taxon>Oleaceae</taxon>
        <taxon>Oleeae</taxon>
        <taxon>Fraxinus</taxon>
    </lineage>
</organism>
<dbReference type="Proteomes" id="UP000834106">
    <property type="component" value="Chromosome 15"/>
</dbReference>
<evidence type="ECO:0000313" key="1">
    <source>
        <dbReference type="EMBL" id="CAI9777570.1"/>
    </source>
</evidence>
<protein>
    <recommendedName>
        <fullName evidence="3">Pectinesterase inhibitor domain-containing protein</fullName>
    </recommendedName>
</protein>
<reference evidence="1" key="1">
    <citation type="submission" date="2023-05" db="EMBL/GenBank/DDBJ databases">
        <authorList>
            <person name="Huff M."/>
        </authorList>
    </citation>
    <scope>NUCLEOTIDE SEQUENCE</scope>
</reference>
<evidence type="ECO:0008006" key="3">
    <source>
        <dbReference type="Google" id="ProtNLM"/>
    </source>
</evidence>
<dbReference type="AlphaFoldDB" id="A0AAD2A253"/>
<proteinExistence type="predicted"/>
<sequence length="110" mass="12393">MEECPQKYSFASDALQSSIQDLCAEIAAADYPNTCKNAFKRYSGLVYPPEIAVREEVRSIHNFTATANTIKEAALREEYLQGNHNFLWQMEIAASTKSARVHRPSMALVH</sequence>
<keyword evidence="2" id="KW-1185">Reference proteome</keyword>
<gene>
    <name evidence="1" type="ORF">FPE_LOCUS25000</name>
</gene>
<dbReference type="EMBL" id="OU503050">
    <property type="protein sequence ID" value="CAI9777570.1"/>
    <property type="molecule type" value="Genomic_DNA"/>
</dbReference>
<evidence type="ECO:0000313" key="2">
    <source>
        <dbReference type="Proteomes" id="UP000834106"/>
    </source>
</evidence>